<dbReference type="GO" id="GO:0046872">
    <property type="term" value="F:metal ion binding"/>
    <property type="evidence" value="ECO:0007669"/>
    <property type="project" value="InterPro"/>
</dbReference>
<evidence type="ECO:0000313" key="2">
    <source>
        <dbReference type="EMBL" id="CAH2060348.1"/>
    </source>
</evidence>
<evidence type="ECO:0000313" key="3">
    <source>
        <dbReference type="Proteomes" id="UP000836841"/>
    </source>
</evidence>
<dbReference type="InterPro" id="IPR006121">
    <property type="entry name" value="HMA_dom"/>
</dbReference>
<sequence length="244" mass="26884">MHCFQKNMEMKMESPVCFCEHGGAEKKKGQNTSPVTVVLKVDFHCDGCIAKIVGLARRLEGVETVRADPLSSKLTLIGFIDPVKVAENLQKESKKKIELISPKAKKEPKGNDDTKADHITNTTVAVTTVMLKLNCACDGCIKKIHKTVSKTKGVFQVHLDKNKEVATVMGTMEVNSLTDNIQRKLNKSLHILPEKKEKKKDTTTEVGSGLPYYGCHYGPGPYGFMEGPFTGFFSEEDQSGCSVM</sequence>
<protein>
    <recommendedName>
        <fullName evidence="1">HMA domain-containing protein</fullName>
    </recommendedName>
</protein>
<dbReference type="SUPFAM" id="SSF55008">
    <property type="entry name" value="HMA, heavy metal-associated domain"/>
    <property type="match status" value="2"/>
</dbReference>
<dbReference type="Proteomes" id="UP000836841">
    <property type="component" value="Chromosome 4"/>
</dbReference>
<organism evidence="2 3">
    <name type="scientific">Thlaspi arvense</name>
    <name type="common">Field penny-cress</name>
    <dbReference type="NCBI Taxonomy" id="13288"/>
    <lineage>
        <taxon>Eukaryota</taxon>
        <taxon>Viridiplantae</taxon>
        <taxon>Streptophyta</taxon>
        <taxon>Embryophyta</taxon>
        <taxon>Tracheophyta</taxon>
        <taxon>Spermatophyta</taxon>
        <taxon>Magnoliopsida</taxon>
        <taxon>eudicotyledons</taxon>
        <taxon>Gunneridae</taxon>
        <taxon>Pentapetalae</taxon>
        <taxon>rosids</taxon>
        <taxon>malvids</taxon>
        <taxon>Brassicales</taxon>
        <taxon>Brassicaceae</taxon>
        <taxon>Thlaspideae</taxon>
        <taxon>Thlaspi</taxon>
    </lineage>
</organism>
<accession>A0AAU9S8V5</accession>
<dbReference type="CDD" id="cd00371">
    <property type="entry name" value="HMA"/>
    <property type="match status" value="1"/>
</dbReference>
<dbReference type="AlphaFoldDB" id="A0AAU9S8V5"/>
<dbReference type="PANTHER" id="PTHR46413">
    <property type="entry name" value="HEAVY METAL-ASSOCIATED ISOPRENYLATED PLANT PROTEIN 6"/>
    <property type="match status" value="1"/>
</dbReference>
<name>A0AAU9S8V5_THLAR</name>
<reference evidence="2 3" key="1">
    <citation type="submission" date="2022-03" db="EMBL/GenBank/DDBJ databases">
        <authorList>
            <person name="Nunn A."/>
            <person name="Chopra R."/>
            <person name="Nunn A."/>
            <person name="Contreras Garrido A."/>
        </authorList>
    </citation>
    <scope>NUCLEOTIDE SEQUENCE [LARGE SCALE GENOMIC DNA]</scope>
</reference>
<dbReference type="PROSITE" id="PS50846">
    <property type="entry name" value="HMA_2"/>
    <property type="match status" value="2"/>
</dbReference>
<evidence type="ECO:0000259" key="1">
    <source>
        <dbReference type="PROSITE" id="PS50846"/>
    </source>
</evidence>
<gene>
    <name evidence="2" type="ORF">TAV2_LOCUS12718</name>
</gene>
<dbReference type="PANTHER" id="PTHR46413:SF13">
    <property type="entry name" value="HEAVY METAL-ASSOCIATED ISOPRENYLATED PLANT PROTEIN 1"/>
    <property type="match status" value="1"/>
</dbReference>
<dbReference type="Gene3D" id="3.30.70.100">
    <property type="match status" value="2"/>
</dbReference>
<dbReference type="Pfam" id="PF00403">
    <property type="entry name" value="HMA"/>
    <property type="match status" value="2"/>
</dbReference>
<dbReference type="InterPro" id="IPR044594">
    <property type="entry name" value="HIPP01/3/5/6"/>
</dbReference>
<proteinExistence type="predicted"/>
<feature type="domain" description="HMA" evidence="1">
    <location>
        <begin position="126"/>
        <end position="193"/>
    </location>
</feature>
<dbReference type="EMBL" id="OU466860">
    <property type="protein sequence ID" value="CAH2060348.1"/>
    <property type="molecule type" value="Genomic_DNA"/>
</dbReference>
<dbReference type="InterPro" id="IPR036163">
    <property type="entry name" value="HMA_dom_sf"/>
</dbReference>
<keyword evidence="3" id="KW-1185">Reference proteome</keyword>
<feature type="domain" description="HMA" evidence="1">
    <location>
        <begin position="34"/>
        <end position="105"/>
    </location>
</feature>